<feature type="transmembrane region" description="Helical" evidence="1">
    <location>
        <begin position="6"/>
        <end position="24"/>
    </location>
</feature>
<accession>A0AA97NLW4</accession>
<feature type="non-terminal residue" evidence="2">
    <location>
        <position position="1"/>
    </location>
</feature>
<dbReference type="Proteomes" id="UP000011086">
    <property type="component" value="Unassembled WGS sequence"/>
</dbReference>
<organism evidence="2">
    <name type="scientific">Pyricularia oryzae (strain Y34)</name>
    <name type="common">Rice blast fungus</name>
    <name type="synonym">Magnaporthe oryzae</name>
    <dbReference type="NCBI Taxonomy" id="1143189"/>
    <lineage>
        <taxon>Eukaryota</taxon>
        <taxon>Fungi</taxon>
        <taxon>Dikarya</taxon>
        <taxon>Ascomycota</taxon>
        <taxon>Pezizomycotina</taxon>
        <taxon>Sordariomycetes</taxon>
        <taxon>Sordariomycetidae</taxon>
        <taxon>Magnaporthales</taxon>
        <taxon>Pyriculariaceae</taxon>
        <taxon>Pyricularia</taxon>
    </lineage>
</organism>
<keyword evidence="1" id="KW-1133">Transmembrane helix</keyword>
<evidence type="ECO:0000313" key="2">
    <source>
        <dbReference type="EMBL" id="ELQ32534.1"/>
    </source>
</evidence>
<proteinExistence type="predicted"/>
<reference evidence="2" key="1">
    <citation type="journal article" date="2012" name="PLoS Genet.">
        <title>Comparative analysis of the genomes of two field isolates of the rice blast fungus Magnaporthe oryzae.</title>
        <authorList>
            <person name="Xue M."/>
            <person name="Yang J."/>
            <person name="Li Z."/>
            <person name="Hu S."/>
            <person name="Yao N."/>
            <person name="Dean R.A."/>
            <person name="Zhao W."/>
            <person name="Shen M."/>
            <person name="Zhang H."/>
            <person name="Li C."/>
            <person name="Liu L."/>
            <person name="Cao L."/>
            <person name="Xu X."/>
            <person name="Xing Y."/>
            <person name="Hsiang T."/>
            <person name="Zhang Z."/>
            <person name="Xu J.R."/>
            <person name="Peng Y.L."/>
        </authorList>
    </citation>
    <scope>NUCLEOTIDE SEQUENCE</scope>
    <source>
        <strain evidence="2">Y34</strain>
    </source>
</reference>
<evidence type="ECO:0000256" key="1">
    <source>
        <dbReference type="SAM" id="Phobius"/>
    </source>
</evidence>
<sequence length="73" mass="8591">IKLKLNLNLAIKAVFMYFGVKVLYKILWYQSYSSKTNKTRVVRKLSQYGPYLLKEKGANYPLILVVNRYKITS</sequence>
<keyword evidence="1" id="KW-0472">Membrane</keyword>
<gene>
    <name evidence="2" type="ORF">OOU_Y34scaffold01098g1</name>
</gene>
<dbReference type="EMBL" id="JH792944">
    <property type="protein sequence ID" value="ELQ32534.1"/>
    <property type="molecule type" value="Genomic_DNA"/>
</dbReference>
<keyword evidence="1" id="KW-0812">Transmembrane</keyword>
<protein>
    <submittedName>
        <fullName evidence="2">Uncharacterized protein</fullName>
    </submittedName>
</protein>
<name>A0AA97NLW4_PYRO3</name>
<dbReference type="AlphaFoldDB" id="A0AA97NLW4"/>